<evidence type="ECO:0000313" key="6">
    <source>
        <dbReference type="EMBL" id="SGZ58034.1"/>
    </source>
</evidence>
<organism evidence="6 7">
    <name type="scientific">Sungouiella intermedia</name>
    <dbReference type="NCBI Taxonomy" id="45354"/>
    <lineage>
        <taxon>Eukaryota</taxon>
        <taxon>Fungi</taxon>
        <taxon>Dikarya</taxon>
        <taxon>Ascomycota</taxon>
        <taxon>Saccharomycotina</taxon>
        <taxon>Pichiomycetes</taxon>
        <taxon>Metschnikowiaceae</taxon>
        <taxon>Sungouiella</taxon>
    </lineage>
</organism>
<feature type="region of interest" description="Disordered" evidence="4">
    <location>
        <begin position="45"/>
        <end position="68"/>
    </location>
</feature>
<evidence type="ECO:0000256" key="4">
    <source>
        <dbReference type="SAM" id="MobiDB-lite"/>
    </source>
</evidence>
<accession>A0A1L0C5E3</accession>
<dbReference type="InterPro" id="IPR030878">
    <property type="entry name" value="Ribosomal_uL15"/>
</dbReference>
<comment type="similarity">
    <text evidence="1">Belongs to the universal ribosomal protein uL15 family.</text>
</comment>
<evidence type="ECO:0000313" key="7">
    <source>
        <dbReference type="Proteomes" id="UP000182334"/>
    </source>
</evidence>
<evidence type="ECO:0000256" key="2">
    <source>
        <dbReference type="ARBA" id="ARBA00022980"/>
    </source>
</evidence>
<dbReference type="AlphaFoldDB" id="A0A1L0C5E3"/>
<dbReference type="EMBL" id="LT635762">
    <property type="protein sequence ID" value="SGZ58034.1"/>
    <property type="molecule type" value="Genomic_DNA"/>
</dbReference>
<dbReference type="GO" id="GO:0003735">
    <property type="term" value="F:structural constituent of ribosome"/>
    <property type="evidence" value="ECO:0007669"/>
    <property type="project" value="InterPro"/>
</dbReference>
<dbReference type="PANTHER" id="PTHR12934:SF11">
    <property type="entry name" value="LARGE RIBOSOMAL SUBUNIT PROTEIN UL15M"/>
    <property type="match status" value="1"/>
</dbReference>
<dbReference type="HAMAP" id="MF_01341">
    <property type="entry name" value="Ribosomal_uL15"/>
    <property type="match status" value="1"/>
</dbReference>
<dbReference type="InterPro" id="IPR036227">
    <property type="entry name" value="Ribosomal_uL15/eL18_sf"/>
</dbReference>
<feature type="domain" description="Large ribosomal subunit protein uL15/eL18" evidence="5">
    <location>
        <begin position="100"/>
        <end position="174"/>
    </location>
</feature>
<dbReference type="InterPro" id="IPR021131">
    <property type="entry name" value="Ribosomal_uL15/eL18"/>
</dbReference>
<dbReference type="OrthoDB" id="361383at2759"/>
<protein>
    <submittedName>
        <fullName evidence="6">CIC11C00000002493</fullName>
    </submittedName>
</protein>
<dbReference type="PANTHER" id="PTHR12934">
    <property type="entry name" value="50S RIBOSOMAL PROTEIN L15"/>
    <property type="match status" value="1"/>
</dbReference>
<feature type="compositionally biased region" description="Gly residues" evidence="4">
    <location>
        <begin position="48"/>
        <end position="60"/>
    </location>
</feature>
<reference evidence="6 7" key="1">
    <citation type="submission" date="2016-10" db="EMBL/GenBank/DDBJ databases">
        <authorList>
            <person name="de Groot N.N."/>
        </authorList>
    </citation>
    <scope>NUCLEOTIDE SEQUENCE [LARGE SCALE GENOMIC DNA]</scope>
    <source>
        <strain evidence="6 7">CBS 141442</strain>
    </source>
</reference>
<dbReference type="Pfam" id="PF00828">
    <property type="entry name" value="Ribosomal_L27A"/>
    <property type="match status" value="1"/>
</dbReference>
<dbReference type="InterPro" id="IPR005749">
    <property type="entry name" value="Ribosomal_uL15_bac-type"/>
</dbReference>
<evidence type="ECO:0000259" key="5">
    <source>
        <dbReference type="Pfam" id="PF00828"/>
    </source>
</evidence>
<evidence type="ECO:0000256" key="1">
    <source>
        <dbReference type="ARBA" id="ARBA00007320"/>
    </source>
</evidence>
<dbReference type="SUPFAM" id="SSF52080">
    <property type="entry name" value="Ribosomal proteins L15p and L18e"/>
    <property type="match status" value="1"/>
</dbReference>
<dbReference type="Proteomes" id="UP000182334">
    <property type="component" value="Chromosome VII"/>
</dbReference>
<keyword evidence="2" id="KW-0689">Ribosomal protein</keyword>
<evidence type="ECO:0000256" key="3">
    <source>
        <dbReference type="ARBA" id="ARBA00023274"/>
    </source>
</evidence>
<dbReference type="STRING" id="45354.A0A1L0C5E3"/>
<dbReference type="GO" id="GO:0006412">
    <property type="term" value="P:translation"/>
    <property type="evidence" value="ECO:0007669"/>
    <property type="project" value="InterPro"/>
</dbReference>
<dbReference type="GO" id="GO:0005762">
    <property type="term" value="C:mitochondrial large ribosomal subunit"/>
    <property type="evidence" value="ECO:0007669"/>
    <property type="project" value="TreeGrafter"/>
</dbReference>
<dbReference type="NCBIfam" id="TIGR01071">
    <property type="entry name" value="rplO_bact"/>
    <property type="match status" value="1"/>
</dbReference>
<proteinExistence type="inferred from homology"/>
<keyword evidence="3" id="KW-0687">Ribonucleoprotein</keyword>
<keyword evidence="7" id="KW-1185">Reference proteome</keyword>
<name>A0A1L0C5E3_9ASCO</name>
<dbReference type="Gene3D" id="3.100.10.10">
    <property type="match status" value="1"/>
</dbReference>
<sequence length="277" mass="31006">MLGLPSFTQSWVQKPILLLSAVRYLSHLGRLAAFEGSVKSYKRLGRGPASGKGKTSGRGQKGQKARGKVPHWLEGGQTPFYKRFPIIGFKRPHRKEFHDVNLDRIQDFWNNGRIPLKEGETLTIRVMRECGLLTGTLKDGVKLLGNGSETYNVPLNIEASKATASVMNTIENLGYTYTSVYHTSLGLQAHINPDLFLLRKGYVPLQARPTHKRDIAYYSSAEKRGYLLKDRALLLDHVGSSKTQKKADKKSELKKLLENASSKRHAYESKVVDLASL</sequence>
<gene>
    <name evidence="6" type="ORF">SAMEA4029010_CIC11G00000002493</name>
</gene>